<name>A0ACB9HP57_9ASTR</name>
<dbReference type="EMBL" id="CM042029">
    <property type="protein sequence ID" value="KAI3797103.1"/>
    <property type="molecule type" value="Genomic_DNA"/>
</dbReference>
<proteinExistence type="predicted"/>
<reference evidence="1 2" key="2">
    <citation type="journal article" date="2022" name="Mol. Ecol. Resour.">
        <title>The genomes of chicory, endive, great burdock and yacon provide insights into Asteraceae paleo-polyploidization history and plant inulin production.</title>
        <authorList>
            <person name="Fan W."/>
            <person name="Wang S."/>
            <person name="Wang H."/>
            <person name="Wang A."/>
            <person name="Jiang F."/>
            <person name="Liu H."/>
            <person name="Zhao H."/>
            <person name="Xu D."/>
            <person name="Zhang Y."/>
        </authorList>
    </citation>
    <scope>NUCLEOTIDE SEQUENCE [LARGE SCALE GENOMIC DNA]</scope>
    <source>
        <strain evidence="2">cv. Yunnan</strain>
        <tissue evidence="1">Leaves</tissue>
    </source>
</reference>
<sequence>MVNVQKLSVLYSPTIPWLYLTSSSEPDMLDIISNLLFVMMILLQSTVDGLIPSMLLGWLLDWKLMHGEGEVPQSLQCHEADVLSVSSKEDGNMLKTVHY</sequence>
<dbReference type="Proteomes" id="UP001056120">
    <property type="component" value="Linkage Group LG12"/>
</dbReference>
<accession>A0ACB9HP57</accession>
<protein>
    <submittedName>
        <fullName evidence="1">Uncharacterized protein</fullName>
    </submittedName>
</protein>
<organism evidence="1 2">
    <name type="scientific">Smallanthus sonchifolius</name>
    <dbReference type="NCBI Taxonomy" id="185202"/>
    <lineage>
        <taxon>Eukaryota</taxon>
        <taxon>Viridiplantae</taxon>
        <taxon>Streptophyta</taxon>
        <taxon>Embryophyta</taxon>
        <taxon>Tracheophyta</taxon>
        <taxon>Spermatophyta</taxon>
        <taxon>Magnoliopsida</taxon>
        <taxon>eudicotyledons</taxon>
        <taxon>Gunneridae</taxon>
        <taxon>Pentapetalae</taxon>
        <taxon>asterids</taxon>
        <taxon>campanulids</taxon>
        <taxon>Asterales</taxon>
        <taxon>Asteraceae</taxon>
        <taxon>Asteroideae</taxon>
        <taxon>Heliantheae alliance</taxon>
        <taxon>Millerieae</taxon>
        <taxon>Smallanthus</taxon>
    </lineage>
</organism>
<evidence type="ECO:0000313" key="2">
    <source>
        <dbReference type="Proteomes" id="UP001056120"/>
    </source>
</evidence>
<reference evidence="2" key="1">
    <citation type="journal article" date="2022" name="Mol. Ecol. Resour.">
        <title>The genomes of chicory, endive, great burdock and yacon provide insights into Asteraceae palaeo-polyploidization history and plant inulin production.</title>
        <authorList>
            <person name="Fan W."/>
            <person name="Wang S."/>
            <person name="Wang H."/>
            <person name="Wang A."/>
            <person name="Jiang F."/>
            <person name="Liu H."/>
            <person name="Zhao H."/>
            <person name="Xu D."/>
            <person name="Zhang Y."/>
        </authorList>
    </citation>
    <scope>NUCLEOTIDE SEQUENCE [LARGE SCALE GENOMIC DNA]</scope>
    <source>
        <strain evidence="2">cv. Yunnan</strain>
    </source>
</reference>
<keyword evidence="2" id="KW-1185">Reference proteome</keyword>
<evidence type="ECO:0000313" key="1">
    <source>
        <dbReference type="EMBL" id="KAI3797103.1"/>
    </source>
</evidence>
<comment type="caution">
    <text evidence="1">The sequence shown here is derived from an EMBL/GenBank/DDBJ whole genome shotgun (WGS) entry which is preliminary data.</text>
</comment>
<gene>
    <name evidence="1" type="ORF">L1987_39794</name>
</gene>